<organism evidence="2 3">
    <name type="scientific">Eumeta variegata</name>
    <name type="common">Bagworm moth</name>
    <name type="synonym">Eumeta japonica</name>
    <dbReference type="NCBI Taxonomy" id="151549"/>
    <lineage>
        <taxon>Eukaryota</taxon>
        <taxon>Metazoa</taxon>
        <taxon>Ecdysozoa</taxon>
        <taxon>Arthropoda</taxon>
        <taxon>Hexapoda</taxon>
        <taxon>Insecta</taxon>
        <taxon>Pterygota</taxon>
        <taxon>Neoptera</taxon>
        <taxon>Endopterygota</taxon>
        <taxon>Lepidoptera</taxon>
        <taxon>Glossata</taxon>
        <taxon>Ditrysia</taxon>
        <taxon>Tineoidea</taxon>
        <taxon>Psychidae</taxon>
        <taxon>Oiketicinae</taxon>
        <taxon>Eumeta</taxon>
    </lineage>
</organism>
<feature type="region of interest" description="Disordered" evidence="1">
    <location>
        <begin position="1"/>
        <end position="89"/>
    </location>
</feature>
<keyword evidence="3" id="KW-1185">Reference proteome</keyword>
<dbReference type="EMBL" id="BGZK01001834">
    <property type="protein sequence ID" value="GBP87073.1"/>
    <property type="molecule type" value="Genomic_DNA"/>
</dbReference>
<gene>
    <name evidence="2" type="ORF">EVAR_99977_1</name>
</gene>
<evidence type="ECO:0000313" key="2">
    <source>
        <dbReference type="EMBL" id="GBP87073.1"/>
    </source>
</evidence>
<accession>A0A4C1ZIT4</accession>
<dbReference type="AlphaFoldDB" id="A0A4C1ZIT4"/>
<protein>
    <submittedName>
        <fullName evidence="2">Uncharacterized protein</fullName>
    </submittedName>
</protein>
<dbReference type="Proteomes" id="UP000299102">
    <property type="component" value="Unassembled WGS sequence"/>
</dbReference>
<feature type="compositionally biased region" description="Basic residues" evidence="1">
    <location>
        <begin position="73"/>
        <end position="89"/>
    </location>
</feature>
<sequence>MTNRHDLKGHTRRGQPSRVEAVATPRRGRARGSGRRQPLERIDQSIIASEPLSPRTHISTAVNISGRDSGPPGHRRSAPRARAAARPRVRRLDVSALTSYAPPRRSACVGSRRVRANWIRFSK</sequence>
<comment type="caution">
    <text evidence="2">The sequence shown here is derived from an EMBL/GenBank/DDBJ whole genome shotgun (WGS) entry which is preliminary data.</text>
</comment>
<name>A0A4C1ZIT4_EUMVA</name>
<evidence type="ECO:0000313" key="3">
    <source>
        <dbReference type="Proteomes" id="UP000299102"/>
    </source>
</evidence>
<evidence type="ECO:0000256" key="1">
    <source>
        <dbReference type="SAM" id="MobiDB-lite"/>
    </source>
</evidence>
<reference evidence="2 3" key="1">
    <citation type="journal article" date="2019" name="Commun. Biol.">
        <title>The bagworm genome reveals a unique fibroin gene that provides high tensile strength.</title>
        <authorList>
            <person name="Kono N."/>
            <person name="Nakamura H."/>
            <person name="Ohtoshi R."/>
            <person name="Tomita M."/>
            <person name="Numata K."/>
            <person name="Arakawa K."/>
        </authorList>
    </citation>
    <scope>NUCLEOTIDE SEQUENCE [LARGE SCALE GENOMIC DNA]</scope>
</reference>
<proteinExistence type="predicted"/>